<name>C7NHB3_KYTSD</name>
<dbReference type="InterPro" id="IPR002504">
    <property type="entry name" value="NADK"/>
</dbReference>
<dbReference type="SUPFAM" id="SSF111331">
    <property type="entry name" value="NAD kinase/diacylglycerol kinase-like"/>
    <property type="match status" value="1"/>
</dbReference>
<dbReference type="HOGENOM" id="CLU_008831_0_0_11"/>
<evidence type="ECO:0000256" key="8">
    <source>
        <dbReference type="ARBA" id="ARBA00047925"/>
    </source>
</evidence>
<organism evidence="10 11">
    <name type="scientific">Kytococcus sedentarius (strain ATCC 14392 / DSM 20547 / JCM 11482 / CCUG 33030 / NBRC 15357 / NCTC 11040 / CCM 314 / 541)</name>
    <name type="common">Micrococcus sedentarius</name>
    <dbReference type="NCBI Taxonomy" id="478801"/>
    <lineage>
        <taxon>Bacteria</taxon>
        <taxon>Bacillati</taxon>
        <taxon>Actinomycetota</taxon>
        <taxon>Actinomycetes</taxon>
        <taxon>Micrococcales</taxon>
        <taxon>Kytococcaceae</taxon>
        <taxon>Kytococcus</taxon>
    </lineage>
</organism>
<evidence type="ECO:0000256" key="7">
    <source>
        <dbReference type="ARBA" id="ARBA00023027"/>
    </source>
</evidence>
<dbReference type="Pfam" id="PF20143">
    <property type="entry name" value="NAD_kinase_C"/>
    <property type="match status" value="1"/>
</dbReference>
<gene>
    <name evidence="9" type="primary">nadK</name>
    <name evidence="10" type="ordered locus">Ksed_12380</name>
</gene>
<dbReference type="Proteomes" id="UP000006666">
    <property type="component" value="Chromosome"/>
</dbReference>
<comment type="cofactor">
    <cofactor evidence="9">
        <name>a divalent metal cation</name>
        <dbReference type="ChEBI" id="CHEBI:60240"/>
    </cofactor>
</comment>
<feature type="active site" description="Proton acceptor" evidence="9">
    <location>
        <position position="81"/>
    </location>
</feature>
<dbReference type="EC" id="2.7.1.23" evidence="9"/>
<feature type="binding site" evidence="9">
    <location>
        <begin position="196"/>
        <end position="201"/>
    </location>
    <ligand>
        <name>NAD(+)</name>
        <dbReference type="ChEBI" id="CHEBI:57540"/>
    </ligand>
</feature>
<dbReference type="NCBIfam" id="NF002892">
    <property type="entry name" value="PRK03372.1"/>
    <property type="match status" value="1"/>
</dbReference>
<dbReference type="GO" id="GO:0019674">
    <property type="term" value="P:NAD+ metabolic process"/>
    <property type="evidence" value="ECO:0007669"/>
    <property type="project" value="InterPro"/>
</dbReference>
<dbReference type="PANTHER" id="PTHR20275">
    <property type="entry name" value="NAD KINASE"/>
    <property type="match status" value="1"/>
</dbReference>
<dbReference type="PANTHER" id="PTHR20275:SF0">
    <property type="entry name" value="NAD KINASE"/>
    <property type="match status" value="1"/>
</dbReference>
<dbReference type="GO" id="GO:0005524">
    <property type="term" value="F:ATP binding"/>
    <property type="evidence" value="ECO:0007669"/>
    <property type="project" value="UniProtKB-KW"/>
</dbReference>
<evidence type="ECO:0000256" key="4">
    <source>
        <dbReference type="ARBA" id="ARBA00022777"/>
    </source>
</evidence>
<feature type="binding site" evidence="9">
    <location>
        <position position="166"/>
    </location>
    <ligand>
        <name>NAD(+)</name>
        <dbReference type="ChEBI" id="CHEBI:57540"/>
    </ligand>
</feature>
<accession>C7NHB3</accession>
<evidence type="ECO:0000256" key="6">
    <source>
        <dbReference type="ARBA" id="ARBA00022857"/>
    </source>
</evidence>
<feature type="binding site" evidence="9">
    <location>
        <begin position="81"/>
        <end position="82"/>
    </location>
    <ligand>
        <name>NAD(+)</name>
        <dbReference type="ChEBI" id="CHEBI:57540"/>
    </ligand>
</feature>
<dbReference type="KEGG" id="kse:Ksed_12380"/>
<dbReference type="InterPro" id="IPR017437">
    <property type="entry name" value="ATP-NAD_kinase_PpnK-typ_C"/>
</dbReference>
<keyword evidence="11" id="KW-1185">Reference proteome</keyword>
<dbReference type="Pfam" id="PF01513">
    <property type="entry name" value="NAD_kinase"/>
    <property type="match status" value="1"/>
</dbReference>
<feature type="binding site" evidence="9">
    <location>
        <begin position="155"/>
        <end position="156"/>
    </location>
    <ligand>
        <name>NAD(+)</name>
        <dbReference type="ChEBI" id="CHEBI:57540"/>
    </ligand>
</feature>
<comment type="caution">
    <text evidence="9">Lacks conserved residue(s) required for the propagation of feature annotation.</text>
</comment>
<dbReference type="Gene3D" id="3.40.50.10330">
    <property type="entry name" value="Probable inorganic polyphosphate/atp-NAD kinase, domain 1"/>
    <property type="match status" value="1"/>
</dbReference>
<protein>
    <recommendedName>
        <fullName evidence="9">NAD kinase</fullName>
        <ecNumber evidence="9">2.7.1.23</ecNumber>
    </recommendedName>
    <alternativeName>
        <fullName evidence="9">ATP-dependent NAD kinase</fullName>
    </alternativeName>
</protein>
<dbReference type="HAMAP" id="MF_00361">
    <property type="entry name" value="NAD_kinase"/>
    <property type="match status" value="1"/>
</dbReference>
<evidence type="ECO:0000256" key="1">
    <source>
        <dbReference type="ARBA" id="ARBA00022490"/>
    </source>
</evidence>
<dbReference type="InterPro" id="IPR016064">
    <property type="entry name" value="NAD/diacylglycerol_kinase_sf"/>
</dbReference>
<comment type="function">
    <text evidence="9">Involved in the regulation of the intracellular balance of NAD and NADP, and is a key enzyme in the biosynthesis of NADP. Catalyzes specifically the phosphorylation on 2'-hydroxyl of the adenosine moiety of NAD to yield NADP.</text>
</comment>
<evidence type="ECO:0000256" key="5">
    <source>
        <dbReference type="ARBA" id="ARBA00022840"/>
    </source>
</evidence>
<evidence type="ECO:0000256" key="2">
    <source>
        <dbReference type="ARBA" id="ARBA00022679"/>
    </source>
</evidence>
<dbReference type="eggNOG" id="COG0061">
    <property type="taxonomic scope" value="Bacteria"/>
</dbReference>
<dbReference type="STRING" id="478801.Ksed_12380"/>
<dbReference type="Gene3D" id="2.60.200.30">
    <property type="entry name" value="Probable inorganic polyphosphate/atp-NAD kinase, domain 2"/>
    <property type="match status" value="1"/>
</dbReference>
<feature type="binding site" evidence="9">
    <location>
        <position position="185"/>
    </location>
    <ligand>
        <name>NAD(+)</name>
        <dbReference type="ChEBI" id="CHEBI:57540"/>
    </ligand>
</feature>
<keyword evidence="3 9" id="KW-0547">Nucleotide-binding</keyword>
<keyword evidence="5 9" id="KW-0067">ATP-binding</keyword>
<keyword evidence="7 9" id="KW-0520">NAD</keyword>
<reference evidence="10 11" key="1">
    <citation type="journal article" date="2009" name="Stand. Genomic Sci.">
        <title>Complete genome sequence of Kytococcus sedentarius type strain (541).</title>
        <authorList>
            <person name="Sims D."/>
            <person name="Brettin T."/>
            <person name="Detter J.C."/>
            <person name="Han C."/>
            <person name="Lapidus A."/>
            <person name="Copeland A."/>
            <person name="Glavina Del Rio T."/>
            <person name="Nolan M."/>
            <person name="Chen F."/>
            <person name="Lucas S."/>
            <person name="Tice H."/>
            <person name="Cheng J.F."/>
            <person name="Bruce D."/>
            <person name="Goodwin L."/>
            <person name="Pitluck S."/>
            <person name="Ovchinnikova G."/>
            <person name="Pati A."/>
            <person name="Ivanova N."/>
            <person name="Mavrommatis K."/>
            <person name="Chen A."/>
            <person name="Palaniappan K."/>
            <person name="D'haeseleer P."/>
            <person name="Chain P."/>
            <person name="Bristow J."/>
            <person name="Eisen J.A."/>
            <person name="Markowitz V."/>
            <person name="Hugenholtz P."/>
            <person name="Schneider S."/>
            <person name="Goker M."/>
            <person name="Pukall R."/>
            <person name="Kyrpides N.C."/>
            <person name="Klenk H.P."/>
        </authorList>
    </citation>
    <scope>NUCLEOTIDE SEQUENCE [LARGE SCALE GENOMIC DNA]</scope>
    <source>
        <strain evidence="11">ATCC 14392 / DSM 20547 / JCM 11482 / CCUG 33030 / NBRC 15357 / NCTC 11040 / CCM 314 / 541</strain>
    </source>
</reference>
<feature type="binding site" evidence="9">
    <location>
        <position position="86"/>
    </location>
    <ligand>
        <name>NAD(+)</name>
        <dbReference type="ChEBI" id="CHEBI:57540"/>
    </ligand>
</feature>
<comment type="similarity">
    <text evidence="9">Belongs to the NAD kinase family.</text>
</comment>
<keyword evidence="2 9" id="KW-0808">Transferase</keyword>
<dbReference type="GO" id="GO:0006741">
    <property type="term" value="P:NADP+ biosynthetic process"/>
    <property type="evidence" value="ECO:0007669"/>
    <property type="project" value="UniProtKB-UniRule"/>
</dbReference>
<proteinExistence type="inferred from homology"/>
<keyword evidence="4 9" id="KW-0418">Kinase</keyword>
<comment type="subcellular location">
    <subcellularLocation>
        <location evidence="9">Cytoplasm</location>
    </subcellularLocation>
</comment>
<evidence type="ECO:0000313" key="11">
    <source>
        <dbReference type="Proteomes" id="UP000006666"/>
    </source>
</evidence>
<sequence length="315" mass="33223">MPSTSDGDDLTSARQVIVCAHPGRPEAMAVAGEVAGLLCGRGVGVVAPADQVDALLRHGGARVESVGEGDGPELVVVLGGDGTILRGADLARHFSVPLLGVNLGHVGFLAEAEREDIGRTVDHIVDREYTVEHRMALDVQVFLEGQQIATGWALNEATVEKGSRERMVELALEVDGRPLATWGCDGIILATPTGSTAYAFSTGGPVVWPDVEAILTIPISAHALFARPLLVGPTTRLAVELIPESPGPGVLWCDGRAVADLPFGARVEVARSEDPVRLARLTSSPFTDRLVRKFGLSVEGWRGAARAQQAEEGWV</sequence>
<dbReference type="GO" id="GO:0003951">
    <property type="term" value="F:NAD+ kinase activity"/>
    <property type="evidence" value="ECO:0007669"/>
    <property type="project" value="UniProtKB-UniRule"/>
</dbReference>
<dbReference type="GO" id="GO:0005737">
    <property type="term" value="C:cytoplasm"/>
    <property type="evidence" value="ECO:0007669"/>
    <property type="project" value="UniProtKB-SubCell"/>
</dbReference>
<dbReference type="GO" id="GO:0046872">
    <property type="term" value="F:metal ion binding"/>
    <property type="evidence" value="ECO:0007669"/>
    <property type="project" value="UniProtKB-UniRule"/>
</dbReference>
<keyword evidence="6 9" id="KW-0521">NADP</keyword>
<evidence type="ECO:0000313" key="10">
    <source>
        <dbReference type="EMBL" id="ACV06270.1"/>
    </source>
</evidence>
<dbReference type="InterPro" id="IPR017438">
    <property type="entry name" value="ATP-NAD_kinase_N"/>
</dbReference>
<dbReference type="GO" id="GO:0051287">
    <property type="term" value="F:NAD binding"/>
    <property type="evidence" value="ECO:0007669"/>
    <property type="project" value="UniProtKB-ARBA"/>
</dbReference>
<dbReference type="EMBL" id="CP001686">
    <property type="protein sequence ID" value="ACV06270.1"/>
    <property type="molecule type" value="Genomic_DNA"/>
</dbReference>
<dbReference type="AlphaFoldDB" id="C7NHB3"/>
<keyword evidence="1 9" id="KW-0963">Cytoplasm</keyword>
<evidence type="ECO:0000256" key="9">
    <source>
        <dbReference type="HAMAP-Rule" id="MF_00361"/>
    </source>
</evidence>
<comment type="catalytic activity">
    <reaction evidence="8 9">
        <text>NAD(+) + ATP = ADP + NADP(+) + H(+)</text>
        <dbReference type="Rhea" id="RHEA:18629"/>
        <dbReference type="ChEBI" id="CHEBI:15378"/>
        <dbReference type="ChEBI" id="CHEBI:30616"/>
        <dbReference type="ChEBI" id="CHEBI:57540"/>
        <dbReference type="ChEBI" id="CHEBI:58349"/>
        <dbReference type="ChEBI" id="CHEBI:456216"/>
        <dbReference type="EC" id="2.7.1.23"/>
    </reaction>
</comment>
<dbReference type="RefSeq" id="WP_015779215.1">
    <property type="nucleotide sequence ID" value="NC_013169.1"/>
</dbReference>
<evidence type="ECO:0000256" key="3">
    <source>
        <dbReference type="ARBA" id="ARBA00022741"/>
    </source>
</evidence>
<dbReference type="FunFam" id="2.60.200.30:FF:000007">
    <property type="entry name" value="NAD kinase"/>
    <property type="match status" value="1"/>
</dbReference>